<sequence>MQQQTNFDMPERLPFLEAVCWELRDVHNLTLEEMRNRYERGWAYRGALADLEGPEKTFVRKLAVAKAEAAYPVLEPLRKALGKFQTSEDYRRKCFDALEIRDRSMILDGIDLLAADQNLPKTKRSRSEV</sequence>
<proteinExistence type="predicted"/>
<dbReference type="RefSeq" id="WP_201303848.1">
    <property type="nucleotide sequence ID" value="NZ_AQPF01000050.1"/>
</dbReference>
<dbReference type="EMBL" id="AQPF01000050">
    <property type="protein sequence ID" value="KAF0803496.1"/>
    <property type="molecule type" value="Genomic_DNA"/>
</dbReference>
<evidence type="ECO:0000313" key="1">
    <source>
        <dbReference type="EMBL" id="KAF0803496.1"/>
    </source>
</evidence>
<name>A0ABQ6Y3M1_9GAMM</name>
<organism evidence="1 2">
    <name type="scientific">Alcanivorax xiamenensis</name>
    <dbReference type="NCBI Taxonomy" id="1177156"/>
    <lineage>
        <taxon>Bacteria</taxon>
        <taxon>Pseudomonadati</taxon>
        <taxon>Pseudomonadota</taxon>
        <taxon>Gammaproteobacteria</taxon>
        <taxon>Oceanospirillales</taxon>
        <taxon>Alcanivoracaceae</taxon>
        <taxon>Alcanivorax</taxon>
    </lineage>
</organism>
<keyword evidence="2" id="KW-1185">Reference proteome</keyword>
<dbReference type="Proteomes" id="UP000771797">
    <property type="component" value="Unassembled WGS sequence"/>
</dbReference>
<accession>A0ABQ6Y3M1</accession>
<gene>
    <name evidence="1" type="ORF">A6D6_03712</name>
</gene>
<protein>
    <submittedName>
        <fullName evidence="1">Uncharacterized protein</fullName>
    </submittedName>
</protein>
<reference evidence="1 2" key="1">
    <citation type="submission" date="2012-09" db="EMBL/GenBank/DDBJ databases">
        <title>Genome Sequence of alkane-degrading Bacterium Alcanivorax sp. 6-D-6.</title>
        <authorList>
            <person name="Lai Q."/>
            <person name="Shao Z."/>
        </authorList>
    </citation>
    <scope>NUCLEOTIDE SEQUENCE [LARGE SCALE GENOMIC DNA]</scope>
    <source>
        <strain evidence="1 2">6-D-6</strain>
    </source>
</reference>
<evidence type="ECO:0000313" key="2">
    <source>
        <dbReference type="Proteomes" id="UP000771797"/>
    </source>
</evidence>
<comment type="caution">
    <text evidence="1">The sequence shown here is derived from an EMBL/GenBank/DDBJ whole genome shotgun (WGS) entry which is preliminary data.</text>
</comment>